<dbReference type="AlphaFoldDB" id="A0A4C1V3A0"/>
<proteinExistence type="predicted"/>
<keyword evidence="3" id="KW-1185">Reference proteome</keyword>
<feature type="region of interest" description="Disordered" evidence="1">
    <location>
        <begin position="1"/>
        <end position="23"/>
    </location>
</feature>
<reference evidence="2 3" key="1">
    <citation type="journal article" date="2019" name="Commun. Biol.">
        <title>The bagworm genome reveals a unique fibroin gene that provides high tensile strength.</title>
        <authorList>
            <person name="Kono N."/>
            <person name="Nakamura H."/>
            <person name="Ohtoshi R."/>
            <person name="Tomita M."/>
            <person name="Numata K."/>
            <person name="Arakawa K."/>
        </authorList>
    </citation>
    <scope>NUCLEOTIDE SEQUENCE [LARGE SCALE GENOMIC DNA]</scope>
</reference>
<evidence type="ECO:0000256" key="1">
    <source>
        <dbReference type="SAM" id="MobiDB-lite"/>
    </source>
</evidence>
<gene>
    <name evidence="2" type="ORF">EVAR_16858_1</name>
</gene>
<dbReference type="Proteomes" id="UP000299102">
    <property type="component" value="Unassembled WGS sequence"/>
</dbReference>
<name>A0A4C1V3A0_EUMVA</name>
<evidence type="ECO:0000313" key="3">
    <source>
        <dbReference type="Proteomes" id="UP000299102"/>
    </source>
</evidence>
<evidence type="ECO:0000313" key="2">
    <source>
        <dbReference type="EMBL" id="GBP32695.1"/>
    </source>
</evidence>
<organism evidence="2 3">
    <name type="scientific">Eumeta variegata</name>
    <name type="common">Bagworm moth</name>
    <name type="synonym">Eumeta japonica</name>
    <dbReference type="NCBI Taxonomy" id="151549"/>
    <lineage>
        <taxon>Eukaryota</taxon>
        <taxon>Metazoa</taxon>
        <taxon>Ecdysozoa</taxon>
        <taxon>Arthropoda</taxon>
        <taxon>Hexapoda</taxon>
        <taxon>Insecta</taxon>
        <taxon>Pterygota</taxon>
        <taxon>Neoptera</taxon>
        <taxon>Endopterygota</taxon>
        <taxon>Lepidoptera</taxon>
        <taxon>Glossata</taxon>
        <taxon>Ditrysia</taxon>
        <taxon>Tineoidea</taxon>
        <taxon>Psychidae</taxon>
        <taxon>Oiketicinae</taxon>
        <taxon>Eumeta</taxon>
    </lineage>
</organism>
<feature type="compositionally biased region" description="Polar residues" evidence="1">
    <location>
        <begin position="13"/>
        <end position="23"/>
    </location>
</feature>
<sequence length="136" mass="14896">MTSRYNSDEQIEMSLSQTDRLGSVTQIRRATEPSAREPARARCLFGHSILLLSRVRGTKATASGGKPTSRPERVGDQRCPWTRVMAEESPVRCRSLGTCDGGENGPLKAGGTLVTPLQLRSWTAVITHTPMARIPY</sequence>
<accession>A0A4C1V3A0</accession>
<comment type="caution">
    <text evidence="2">The sequence shown here is derived from an EMBL/GenBank/DDBJ whole genome shotgun (WGS) entry which is preliminary data.</text>
</comment>
<feature type="region of interest" description="Disordered" evidence="1">
    <location>
        <begin position="57"/>
        <end position="77"/>
    </location>
</feature>
<protein>
    <submittedName>
        <fullName evidence="2">Uncharacterized protein</fullName>
    </submittedName>
</protein>
<dbReference type="EMBL" id="BGZK01000263">
    <property type="protein sequence ID" value="GBP32695.1"/>
    <property type="molecule type" value="Genomic_DNA"/>
</dbReference>